<sequence>MPLLSLGFSLAQSRRQPRPVCSSAALPRACSPSPRSRPRPRLPGDAGAAHPQLAGGPGSSASGGAVKQSKLPDRPTAQTQIWPSGSGEGRGPVSCPGSPARWLPSASASSGRRQWANGSSGRPAAAGRPQAASSRRYRG</sequence>
<organism evidence="2 3">
    <name type="scientific">Panicum virgatum</name>
    <name type="common">Blackwell switchgrass</name>
    <dbReference type="NCBI Taxonomy" id="38727"/>
    <lineage>
        <taxon>Eukaryota</taxon>
        <taxon>Viridiplantae</taxon>
        <taxon>Streptophyta</taxon>
        <taxon>Embryophyta</taxon>
        <taxon>Tracheophyta</taxon>
        <taxon>Spermatophyta</taxon>
        <taxon>Magnoliopsida</taxon>
        <taxon>Liliopsida</taxon>
        <taxon>Poales</taxon>
        <taxon>Poaceae</taxon>
        <taxon>PACMAD clade</taxon>
        <taxon>Panicoideae</taxon>
        <taxon>Panicodae</taxon>
        <taxon>Paniceae</taxon>
        <taxon>Panicinae</taxon>
        <taxon>Panicum</taxon>
        <taxon>Panicum sect. Hiantes</taxon>
    </lineage>
</organism>
<evidence type="ECO:0000313" key="2">
    <source>
        <dbReference type="EMBL" id="KAG2621613.1"/>
    </source>
</evidence>
<protein>
    <submittedName>
        <fullName evidence="2">Uncharacterized protein</fullName>
    </submittedName>
</protein>
<feature type="region of interest" description="Disordered" evidence="1">
    <location>
        <begin position="1"/>
        <end position="139"/>
    </location>
</feature>
<feature type="compositionally biased region" description="Low complexity" evidence="1">
    <location>
        <begin position="21"/>
        <end position="34"/>
    </location>
</feature>
<evidence type="ECO:0000313" key="3">
    <source>
        <dbReference type="Proteomes" id="UP000823388"/>
    </source>
</evidence>
<evidence type="ECO:0000256" key="1">
    <source>
        <dbReference type="SAM" id="MobiDB-lite"/>
    </source>
</evidence>
<feature type="compositionally biased region" description="Polar residues" evidence="1">
    <location>
        <begin position="106"/>
        <end position="119"/>
    </location>
</feature>
<dbReference type="AlphaFoldDB" id="A0A8T0ULA9"/>
<gene>
    <name evidence="2" type="ORF">PVAP13_3NG316464</name>
</gene>
<comment type="caution">
    <text evidence="2">The sequence shown here is derived from an EMBL/GenBank/DDBJ whole genome shotgun (WGS) entry which is preliminary data.</text>
</comment>
<dbReference type="EMBL" id="CM029042">
    <property type="protein sequence ID" value="KAG2621613.1"/>
    <property type="molecule type" value="Genomic_DNA"/>
</dbReference>
<proteinExistence type="predicted"/>
<accession>A0A8T0ULA9</accession>
<keyword evidence="3" id="KW-1185">Reference proteome</keyword>
<name>A0A8T0ULA9_PANVG</name>
<reference evidence="2" key="1">
    <citation type="submission" date="2020-05" db="EMBL/GenBank/DDBJ databases">
        <title>WGS assembly of Panicum virgatum.</title>
        <authorList>
            <person name="Lovell J.T."/>
            <person name="Jenkins J."/>
            <person name="Shu S."/>
            <person name="Juenger T.E."/>
            <person name="Schmutz J."/>
        </authorList>
    </citation>
    <scope>NUCLEOTIDE SEQUENCE</scope>
    <source>
        <strain evidence="2">AP13</strain>
    </source>
</reference>
<dbReference type="Proteomes" id="UP000823388">
    <property type="component" value="Chromosome 3N"/>
</dbReference>
<feature type="compositionally biased region" description="Low complexity" evidence="1">
    <location>
        <begin position="120"/>
        <end position="139"/>
    </location>
</feature>